<evidence type="ECO:0000313" key="4">
    <source>
        <dbReference type="EMBL" id="RNI40100.1"/>
    </source>
</evidence>
<comment type="caution">
    <text evidence="4">The sequence shown here is derived from an EMBL/GenBank/DDBJ whole genome shotgun (WGS) entry which is preliminary data.</text>
</comment>
<keyword evidence="2" id="KW-0012">Acyltransferase</keyword>
<dbReference type="Pfam" id="PF13420">
    <property type="entry name" value="Acetyltransf_4"/>
    <property type="match status" value="1"/>
</dbReference>
<dbReference type="PANTHER" id="PTHR43072:SF23">
    <property type="entry name" value="UPF0039 PROTEIN C11D3.02C"/>
    <property type="match status" value="1"/>
</dbReference>
<dbReference type="InterPro" id="IPR016181">
    <property type="entry name" value="Acyl_CoA_acyltransferase"/>
</dbReference>
<gene>
    <name evidence="4" type="ORF">EFY79_02030</name>
</gene>
<dbReference type="GO" id="GO:0016747">
    <property type="term" value="F:acyltransferase activity, transferring groups other than amino-acyl groups"/>
    <property type="evidence" value="ECO:0007669"/>
    <property type="project" value="InterPro"/>
</dbReference>
<evidence type="ECO:0000256" key="1">
    <source>
        <dbReference type="ARBA" id="ARBA00022679"/>
    </source>
</evidence>
<accession>A0A3M9NQV4</accession>
<dbReference type="RefSeq" id="WP_123118990.1">
    <property type="nucleotide sequence ID" value="NZ_RJJR01000001.1"/>
</dbReference>
<organism evidence="4 5">
    <name type="scientific">Hanamia caeni</name>
    <dbReference type="NCBI Taxonomy" id="2294116"/>
    <lineage>
        <taxon>Bacteria</taxon>
        <taxon>Pseudomonadati</taxon>
        <taxon>Bacteroidota</taxon>
        <taxon>Chitinophagia</taxon>
        <taxon>Chitinophagales</taxon>
        <taxon>Chitinophagaceae</taxon>
        <taxon>Hanamia</taxon>
    </lineage>
</organism>
<evidence type="ECO:0000256" key="2">
    <source>
        <dbReference type="ARBA" id="ARBA00023315"/>
    </source>
</evidence>
<evidence type="ECO:0000313" key="5">
    <source>
        <dbReference type="Proteomes" id="UP000267223"/>
    </source>
</evidence>
<proteinExistence type="predicted"/>
<protein>
    <submittedName>
        <fullName evidence="4">N-acetyltransferase</fullName>
    </submittedName>
</protein>
<sequence>MNKIRCALSSDASSILDIYAPYIANTAVSFETEVPTVEDFTRRIMGNQESCPWLVYESGGFIAGYAYASKHRDRAAYQWSLESSVYVNESFRQQGIATKLYQKLFQILKYQGCRNLYAGITLPNEKSVIFHQKMGFSKIADYKNIGYKFNRWHTVGWYELQLNVYSDAPAPFIKWSQIESTDRDAIMNPIA</sequence>
<dbReference type="Proteomes" id="UP000267223">
    <property type="component" value="Unassembled WGS sequence"/>
</dbReference>
<dbReference type="PANTHER" id="PTHR43072">
    <property type="entry name" value="N-ACETYLTRANSFERASE"/>
    <property type="match status" value="1"/>
</dbReference>
<dbReference type="InterPro" id="IPR000182">
    <property type="entry name" value="GNAT_dom"/>
</dbReference>
<feature type="domain" description="N-acetyltransferase" evidence="3">
    <location>
        <begin position="2"/>
        <end position="165"/>
    </location>
</feature>
<name>A0A3M9NQV4_9BACT</name>
<keyword evidence="1 4" id="KW-0808">Transferase</keyword>
<evidence type="ECO:0000259" key="3">
    <source>
        <dbReference type="PROSITE" id="PS51186"/>
    </source>
</evidence>
<dbReference type="CDD" id="cd04301">
    <property type="entry name" value="NAT_SF"/>
    <property type="match status" value="1"/>
</dbReference>
<keyword evidence="5" id="KW-1185">Reference proteome</keyword>
<dbReference type="OrthoDB" id="9799096at2"/>
<dbReference type="PROSITE" id="PS51186">
    <property type="entry name" value="GNAT"/>
    <property type="match status" value="1"/>
</dbReference>
<dbReference type="AlphaFoldDB" id="A0A3M9NQV4"/>
<reference evidence="4 5" key="1">
    <citation type="submission" date="2018-11" db="EMBL/GenBank/DDBJ databases">
        <title>Draft genome sequence of Ferruginibacter sp. BO-59.</title>
        <authorList>
            <person name="Im W.T."/>
        </authorList>
    </citation>
    <scope>NUCLEOTIDE SEQUENCE [LARGE SCALE GENOMIC DNA]</scope>
    <source>
        <strain evidence="4 5">BO-59</strain>
    </source>
</reference>
<dbReference type="SUPFAM" id="SSF55729">
    <property type="entry name" value="Acyl-CoA N-acyltransferases (Nat)"/>
    <property type="match status" value="1"/>
</dbReference>
<dbReference type="Gene3D" id="3.40.630.30">
    <property type="match status" value="1"/>
</dbReference>
<dbReference type="EMBL" id="RJJR01000001">
    <property type="protein sequence ID" value="RNI40100.1"/>
    <property type="molecule type" value="Genomic_DNA"/>
</dbReference>